<dbReference type="InterPro" id="IPR049064">
    <property type="entry name" value="NAD_Glu_DH_ACT3"/>
</dbReference>
<proteinExistence type="predicted"/>
<dbReference type="Pfam" id="PF21079">
    <property type="entry name" value="GDH_HM2"/>
    <property type="match status" value="1"/>
</dbReference>
<dbReference type="InterPro" id="IPR036291">
    <property type="entry name" value="NAD(P)-bd_dom_sf"/>
</dbReference>
<dbReference type="Pfam" id="PF21075">
    <property type="entry name" value="GDH_ACT1"/>
    <property type="match status" value="1"/>
</dbReference>
<keyword evidence="1" id="KW-0560">Oxidoreductase</keyword>
<dbReference type="EMBL" id="JBHLZN010000007">
    <property type="protein sequence ID" value="MFB9887963.1"/>
    <property type="molecule type" value="Genomic_DNA"/>
</dbReference>
<dbReference type="Pfam" id="PF21073">
    <property type="entry name" value="GDH_HM1"/>
    <property type="match status" value="1"/>
</dbReference>
<dbReference type="PANTHER" id="PTHR43403">
    <property type="entry name" value="NAD-SPECIFIC GLUTAMATE DEHYDROGENASE"/>
    <property type="match status" value="1"/>
</dbReference>
<organism evidence="7 8">
    <name type="scientific">Balneatrix alpica</name>
    <dbReference type="NCBI Taxonomy" id="75684"/>
    <lineage>
        <taxon>Bacteria</taxon>
        <taxon>Pseudomonadati</taxon>
        <taxon>Pseudomonadota</taxon>
        <taxon>Gammaproteobacteria</taxon>
        <taxon>Oceanospirillales</taxon>
        <taxon>Balneatrichaceae</taxon>
        <taxon>Balneatrix</taxon>
    </lineage>
</organism>
<protein>
    <submittedName>
        <fullName evidence="7">NAD-glutamate dehydrogenase</fullName>
    </submittedName>
</protein>
<evidence type="ECO:0000259" key="4">
    <source>
        <dbReference type="Pfam" id="PF21075"/>
    </source>
</evidence>
<dbReference type="InterPro" id="IPR049059">
    <property type="entry name" value="NAD_Glu_DH_HM1"/>
</dbReference>
<dbReference type="Pfam" id="PF21078">
    <property type="entry name" value="GDH_HM3"/>
    <property type="match status" value="1"/>
</dbReference>
<name>A0ABV5ZFB0_9GAMM</name>
<dbReference type="Pfam" id="PF21076">
    <property type="entry name" value="GDH_ACT2"/>
    <property type="match status" value="1"/>
</dbReference>
<dbReference type="InterPro" id="IPR028971">
    <property type="entry name" value="NAD-GDH_cat"/>
</dbReference>
<feature type="domain" description="NAD-glutamate dehydrogenase catalytic" evidence="2">
    <location>
        <begin position="727"/>
        <end position="1224"/>
    </location>
</feature>
<dbReference type="Pfam" id="PF21074">
    <property type="entry name" value="GDH_C"/>
    <property type="match status" value="1"/>
</dbReference>
<comment type="caution">
    <text evidence="7">The sequence shown here is derived from an EMBL/GenBank/DDBJ whole genome shotgun (WGS) entry which is preliminary data.</text>
</comment>
<dbReference type="InterPro" id="IPR024727">
    <property type="entry name" value="NAD_Glu_DH_N_ACT1"/>
</dbReference>
<evidence type="ECO:0000259" key="6">
    <source>
        <dbReference type="Pfam" id="PF21077"/>
    </source>
</evidence>
<dbReference type="InterPro" id="IPR048381">
    <property type="entry name" value="GDH_C"/>
</dbReference>
<feature type="domain" description="NAD-glutamate dehydrogenase N-terminal ACT1" evidence="4">
    <location>
        <begin position="34"/>
        <end position="176"/>
    </location>
</feature>
<evidence type="ECO:0000259" key="5">
    <source>
        <dbReference type="Pfam" id="PF21076"/>
    </source>
</evidence>
<dbReference type="RefSeq" id="WP_027312844.1">
    <property type="nucleotide sequence ID" value="NZ_JBHLZN010000007.1"/>
</dbReference>
<feature type="domain" description="NAD-specific glutamate dehydrogenase C-terminal" evidence="3">
    <location>
        <begin position="1269"/>
        <end position="1606"/>
    </location>
</feature>
<dbReference type="InterPro" id="IPR049062">
    <property type="entry name" value="NAD_Glu_DH_ACT2"/>
</dbReference>
<evidence type="ECO:0000313" key="7">
    <source>
        <dbReference type="EMBL" id="MFB9887963.1"/>
    </source>
</evidence>
<sequence>MPNHSKNNDAIERVMSLIDERLSGTQRDQIKALAELYYAESNSKELQATSGEDLYGAVLCLWDFLQQRQPGRPQIRAYNPNYEEHSWQSTHSILEVVSDDMPFLVASLSMEFVRQGMTLHLTTHPVIAVVRDDKGQLVSLHSRHQAPEGAKLEAVMRFEIDRQSETQVLDQLKSDLYRVLDDVRMTVEDWPSMRGKMEEVISLVEGQKGKLPLTAEDFDESLAFLRWVVDNHFTFIGYRYFSLEEQQDGLCKLHLDDSQCLGTFRDISHLSEERRHIQLNERLSRLALEPNLLIITKSTSRSTVHRPAHLDYLGIKHFDNKGKVIGEFRFFGLYTSDAYSLRVNEIPLLRMKEQRLLDKMQISLTSHKGRQLRHILDNYPRDEMLQASQTELEDTVKGILELQGRKQLRIFTRTDIYGRFVTAQVYVPKDRFNTELRQTFERMLMKEFQGNSHEFNVRHMEGVLARVHFTVHTEMAHELRFDVEELEGRMTEAMLSWEDKVHVALKTKAGEEQANKLYRDYGHAFPSAYKEDFTPHKGVQDILRLDSLSDSSPLSTYLYRPLESLDDNLRFKVFGRGHIMALSDVLPVLENMGVRVIAARPYEITPVNHSERWILDFDIAVAGGLDLDAGNVRDRFQDTFAQTVAGKVENDGFNRLVIAAGLAWRDVVVLRAVAKYLLQIRVPFSQAYMEETLVRNASISYMLAELFNLRFDPSRVSAEQAQAVQTQIEQALEHVSNLDEDRILRHFLSVILAMLRTNFFQPDATGAYRDYVSFKLNPEAIPAVPLPRPMFEIWVYSPWVEGVHLRGGKVARGGLRWSDRREDFRTEVLGLVKAQMVKNAVIVPVGAKGGFVCKQMPVNANRDETLAEGIRCYQTFIRALLDITDNLVQGEVVAPKSVVRYDEDDPYLVVAADKGTATFSDIANAISLEYGHWLGDAFASGGSQGYDHKKMGITARGGWESVKRLFRELGHDTQTQDFTVVGIGDMAGDVFGNGMLLSEHIRLVAAFNHMHIFIDPNPDAAKTFPERQRLFNLPRSSWADYDTSLISKGGGIFERKAKSIAITPEMRAALGIEEGVTSLTPNELISAILKAPVDLLWNGGIGTYVKAASETHADVGDRANDALRVNGSELRCKVVGEGGNLGLTQKGRIEFARRGGLINTDAIDNSGGVDSSDHEVNIKILLGGVVGAGDMTEKQRNTLLAEMTDEVAELVLRHNRGQSNILSLSNRIARSRLNDHQRLMQSLEKEGRLNRALEYLPSDEVLAKRAKQGEGLTRPEMAVLLAYSKIKLFDELVKSDIGQDEALQSSLREYFPQPLRERFKAQIATHPLHTEILATHLTNQMSNRMGITFCSYLQEETNAQAADILRSWMAAREIFGINKLWDAFAELPHVVNDDLLSGMQLQVQDVLEQATLWLLRNRRAPYQIEQLVAEFQPGVQALNAALPSLLDEAALAAYQAKVAELEAAKVPATVAAQMAGLSTLFYALDIVRVAGETGVEVTAAAPAYFRLGVELELNWLRQAIAALPEDDLWQRKARATLLDELDASLRVLTADFIRHSKNPEAPLGYLDTWLQDNRLLLQHCQDTFAGLRNQAKHNLAMLSVAVREIRHLQ</sequence>
<dbReference type="Proteomes" id="UP001589628">
    <property type="component" value="Unassembled WGS sequence"/>
</dbReference>
<dbReference type="PIRSF" id="PIRSF036761">
    <property type="entry name" value="GDH_Mll4104"/>
    <property type="match status" value="1"/>
</dbReference>
<dbReference type="SUPFAM" id="SSF53223">
    <property type="entry name" value="Aminoacid dehydrogenase-like, N-terminal domain"/>
    <property type="match status" value="1"/>
</dbReference>
<reference evidence="7 8" key="1">
    <citation type="submission" date="2024-09" db="EMBL/GenBank/DDBJ databases">
        <authorList>
            <person name="Sun Q."/>
            <person name="Mori K."/>
        </authorList>
    </citation>
    <scope>NUCLEOTIDE SEQUENCE [LARGE SCALE GENOMIC DNA]</scope>
    <source>
        <strain evidence="7 8">ATCC 51285</strain>
    </source>
</reference>
<accession>A0ABV5ZFB0</accession>
<dbReference type="Pfam" id="PF05088">
    <property type="entry name" value="Bac_GDH_CD"/>
    <property type="match status" value="1"/>
</dbReference>
<dbReference type="Gene3D" id="3.40.50.720">
    <property type="entry name" value="NAD(P)-binding Rossmann-like Domain"/>
    <property type="match status" value="1"/>
</dbReference>
<dbReference type="InterPro" id="IPR049058">
    <property type="entry name" value="NAD_Glu_DH_HM2"/>
</dbReference>
<keyword evidence="8" id="KW-1185">Reference proteome</keyword>
<dbReference type="InterPro" id="IPR046346">
    <property type="entry name" value="Aminoacid_DH-like_N_sf"/>
</dbReference>
<evidence type="ECO:0000256" key="1">
    <source>
        <dbReference type="ARBA" id="ARBA00023002"/>
    </source>
</evidence>
<evidence type="ECO:0000259" key="2">
    <source>
        <dbReference type="Pfam" id="PF05088"/>
    </source>
</evidence>
<evidence type="ECO:0000313" key="8">
    <source>
        <dbReference type="Proteomes" id="UP001589628"/>
    </source>
</evidence>
<dbReference type="SUPFAM" id="SSF51735">
    <property type="entry name" value="NAD(P)-binding Rossmann-fold domains"/>
    <property type="match status" value="1"/>
</dbReference>
<feature type="domain" description="NAD-glutamate dehydrogenase ACT2" evidence="5">
    <location>
        <begin position="409"/>
        <end position="498"/>
    </location>
</feature>
<dbReference type="InterPro" id="IPR007780">
    <property type="entry name" value="NAD_Glu_DH_bac"/>
</dbReference>
<evidence type="ECO:0000259" key="3">
    <source>
        <dbReference type="Pfam" id="PF21074"/>
    </source>
</evidence>
<dbReference type="InterPro" id="IPR049056">
    <property type="entry name" value="NAD_Glu_DH_HM3"/>
</dbReference>
<gene>
    <name evidence="7" type="ORF">ACFFLH_16225</name>
</gene>
<dbReference type="PANTHER" id="PTHR43403:SF1">
    <property type="entry name" value="NAD-SPECIFIC GLUTAMATE DEHYDROGENASE"/>
    <property type="match status" value="1"/>
</dbReference>
<feature type="domain" description="NAD-glutamate dehydrogenase ACT3" evidence="6">
    <location>
        <begin position="556"/>
        <end position="629"/>
    </location>
</feature>
<dbReference type="Pfam" id="PF21077">
    <property type="entry name" value="GDH_ACT3"/>
    <property type="match status" value="1"/>
</dbReference>